<name>A0A1I1QII5_9GAMM</name>
<keyword evidence="2" id="KW-1185">Reference proteome</keyword>
<dbReference type="EMBL" id="FOMJ01000003">
    <property type="protein sequence ID" value="SFD21792.1"/>
    <property type="molecule type" value="Genomic_DNA"/>
</dbReference>
<evidence type="ECO:0000313" key="1">
    <source>
        <dbReference type="EMBL" id="SFD21792.1"/>
    </source>
</evidence>
<protein>
    <submittedName>
        <fullName evidence="1">Uncharacterized protein</fullName>
    </submittedName>
</protein>
<gene>
    <name evidence="1" type="ORF">SAMN05660831_01109</name>
</gene>
<sequence>MSTDGVWRWNVDDVWQSYSSMYQEHSLSISATNDIMRYHHVSACLLFGGCAIEAFLNTRMRNVLEQEGKLEQSISNKIRYTALREKIEKWPRRISDAVIDEGDCEVILQFLELRNEVTHRKRRDHSLYKELDDAGTAAYIDAVQRAFVRVFDGVNECFPYWILGWNFVGMNNDDAYPSLLNNGQFKHALQNMGFDVPAWEYYAAEEWELSNMRGLDGLTSLKQEYYARAPDIEPVKKWAPRAPRLCKRWWDSEFIRAS</sequence>
<dbReference type="Proteomes" id="UP000198611">
    <property type="component" value="Unassembled WGS sequence"/>
</dbReference>
<reference evidence="1 2" key="1">
    <citation type="submission" date="2016-10" db="EMBL/GenBank/DDBJ databases">
        <authorList>
            <person name="de Groot N.N."/>
        </authorList>
    </citation>
    <scope>NUCLEOTIDE SEQUENCE [LARGE SCALE GENOMIC DNA]</scope>
    <source>
        <strain evidence="1 2">HL3</strain>
    </source>
</reference>
<dbReference type="AlphaFoldDB" id="A0A1I1QII5"/>
<accession>A0A1I1QII5</accession>
<proteinExistence type="predicted"/>
<evidence type="ECO:0000313" key="2">
    <source>
        <dbReference type="Proteomes" id="UP000198611"/>
    </source>
</evidence>
<organism evidence="1 2">
    <name type="scientific">Thiohalospira halophila DSM 15071</name>
    <dbReference type="NCBI Taxonomy" id="1123397"/>
    <lineage>
        <taxon>Bacteria</taxon>
        <taxon>Pseudomonadati</taxon>
        <taxon>Pseudomonadota</taxon>
        <taxon>Gammaproteobacteria</taxon>
        <taxon>Thiohalospirales</taxon>
        <taxon>Thiohalospiraceae</taxon>
        <taxon>Thiohalospira</taxon>
    </lineage>
</organism>